<dbReference type="PRINTS" id="PR00080">
    <property type="entry name" value="SDRFAMILY"/>
</dbReference>
<evidence type="ECO:0000259" key="4">
    <source>
        <dbReference type="SMART" id="SM00822"/>
    </source>
</evidence>
<dbReference type="PANTHER" id="PTHR44196">
    <property type="entry name" value="DEHYDROGENASE/REDUCTASE SDR FAMILY MEMBER 7B"/>
    <property type="match status" value="1"/>
</dbReference>
<feature type="domain" description="Ketoreductase" evidence="4">
    <location>
        <begin position="7"/>
        <end position="191"/>
    </location>
</feature>
<evidence type="ECO:0000256" key="1">
    <source>
        <dbReference type="ARBA" id="ARBA00006484"/>
    </source>
</evidence>
<name>A0AAE3UCW9_9BACT</name>
<dbReference type="Gene3D" id="3.40.50.720">
    <property type="entry name" value="NAD(P)-binding Rossmann-like Domain"/>
    <property type="match status" value="1"/>
</dbReference>
<reference evidence="5" key="1">
    <citation type="submission" date="2023-05" db="EMBL/GenBank/DDBJ databases">
        <authorList>
            <person name="Zhang X."/>
        </authorList>
    </citation>
    <scope>NUCLEOTIDE SEQUENCE</scope>
    <source>
        <strain evidence="5">BD1B2-1</strain>
    </source>
</reference>
<dbReference type="InterPro" id="IPR002347">
    <property type="entry name" value="SDR_fam"/>
</dbReference>
<dbReference type="PRINTS" id="PR00081">
    <property type="entry name" value="GDHRDH"/>
</dbReference>
<sequence length="269" mass="30019">MNTFANKVVWITGASSGIGEALVYALAQQGARLVLSARRKTELDRVAQQTQLPAAHILILPLDVEQSDTFDKATQTVIQTFGRIDVLILNAGISQRSFIKDTPLAVDRRIMEINYFGIVGLAKTVLPTFVKQQSGQFIVTSSVVGYIGTPMRSSYAASKHALHGFFDSLRAEHWKDKIKVTIVCPGYIKTAISLHAIDENGEQYNKMDTNQEKGMQPDVCARHILKAVKKNKEEVYIGGKEILGIYMKRFFPTLLSRVIRKYNIKTIDS</sequence>
<dbReference type="GO" id="GO:0016491">
    <property type="term" value="F:oxidoreductase activity"/>
    <property type="evidence" value="ECO:0007669"/>
    <property type="project" value="UniProtKB-KW"/>
</dbReference>
<organism evidence="5 6">
    <name type="scientific">Xanthocytophaga agilis</name>
    <dbReference type="NCBI Taxonomy" id="3048010"/>
    <lineage>
        <taxon>Bacteria</taxon>
        <taxon>Pseudomonadati</taxon>
        <taxon>Bacteroidota</taxon>
        <taxon>Cytophagia</taxon>
        <taxon>Cytophagales</taxon>
        <taxon>Rhodocytophagaceae</taxon>
        <taxon>Xanthocytophaga</taxon>
    </lineage>
</organism>
<protein>
    <submittedName>
        <fullName evidence="5">SDR family oxidoreductase</fullName>
    </submittedName>
</protein>
<evidence type="ECO:0000256" key="2">
    <source>
        <dbReference type="ARBA" id="ARBA00023002"/>
    </source>
</evidence>
<accession>A0AAE3UCW9</accession>
<keyword evidence="6" id="KW-1185">Reference proteome</keyword>
<dbReference type="SUPFAM" id="SSF51735">
    <property type="entry name" value="NAD(P)-binding Rossmann-fold domains"/>
    <property type="match status" value="1"/>
</dbReference>
<dbReference type="PROSITE" id="PS00061">
    <property type="entry name" value="ADH_SHORT"/>
    <property type="match status" value="1"/>
</dbReference>
<dbReference type="InterPro" id="IPR036291">
    <property type="entry name" value="NAD(P)-bd_dom_sf"/>
</dbReference>
<dbReference type="CDD" id="cd05332">
    <property type="entry name" value="11beta-HSD1_like_SDR_c"/>
    <property type="match status" value="1"/>
</dbReference>
<dbReference type="InterPro" id="IPR057326">
    <property type="entry name" value="KR_dom"/>
</dbReference>
<dbReference type="SMART" id="SM00822">
    <property type="entry name" value="PKS_KR"/>
    <property type="match status" value="1"/>
</dbReference>
<gene>
    <name evidence="5" type="ORF">QNI22_07910</name>
</gene>
<comment type="similarity">
    <text evidence="1 3">Belongs to the short-chain dehydrogenases/reductases (SDR) family.</text>
</comment>
<dbReference type="AlphaFoldDB" id="A0AAE3UCW9"/>
<dbReference type="Proteomes" id="UP001232063">
    <property type="component" value="Unassembled WGS sequence"/>
</dbReference>
<evidence type="ECO:0000313" key="5">
    <source>
        <dbReference type="EMBL" id="MDJ1500565.1"/>
    </source>
</evidence>
<dbReference type="InterPro" id="IPR020904">
    <property type="entry name" value="Sc_DH/Rdtase_CS"/>
</dbReference>
<dbReference type="EMBL" id="JASJOU010000002">
    <property type="protein sequence ID" value="MDJ1500565.1"/>
    <property type="molecule type" value="Genomic_DNA"/>
</dbReference>
<dbReference type="NCBIfam" id="NF004825">
    <property type="entry name" value="PRK06181.1"/>
    <property type="match status" value="1"/>
</dbReference>
<dbReference type="PANTHER" id="PTHR44196:SF1">
    <property type="entry name" value="DEHYDROGENASE_REDUCTASE SDR FAMILY MEMBER 7B"/>
    <property type="match status" value="1"/>
</dbReference>
<dbReference type="Pfam" id="PF00106">
    <property type="entry name" value="adh_short"/>
    <property type="match status" value="1"/>
</dbReference>
<evidence type="ECO:0000256" key="3">
    <source>
        <dbReference type="RuleBase" id="RU000363"/>
    </source>
</evidence>
<keyword evidence="2" id="KW-0560">Oxidoreductase</keyword>
<evidence type="ECO:0000313" key="6">
    <source>
        <dbReference type="Proteomes" id="UP001232063"/>
    </source>
</evidence>
<proteinExistence type="inferred from homology"/>
<comment type="caution">
    <text evidence="5">The sequence shown here is derived from an EMBL/GenBank/DDBJ whole genome shotgun (WGS) entry which is preliminary data.</text>
</comment>
<dbReference type="GO" id="GO:0016020">
    <property type="term" value="C:membrane"/>
    <property type="evidence" value="ECO:0007669"/>
    <property type="project" value="TreeGrafter"/>
</dbReference>